<feature type="transmembrane region" description="Helical" evidence="1">
    <location>
        <begin position="12"/>
        <end position="32"/>
    </location>
</feature>
<evidence type="ECO:0008006" key="4">
    <source>
        <dbReference type="Google" id="ProtNLM"/>
    </source>
</evidence>
<proteinExistence type="predicted"/>
<protein>
    <recommendedName>
        <fullName evidence="4">Defensin-like protein</fullName>
    </recommendedName>
</protein>
<evidence type="ECO:0000313" key="3">
    <source>
        <dbReference type="Proteomes" id="UP000824890"/>
    </source>
</evidence>
<sequence>MDKNTQTIWKTSYKMSLFQNILISFVFTIFFMTSNVHCVNNVPDFGVEQKFTKCYGPCNQGAAGAAECDGFCRAKNIQSKGTCSSGFCCCVWQIKN</sequence>
<evidence type="ECO:0000256" key="1">
    <source>
        <dbReference type="SAM" id="Phobius"/>
    </source>
</evidence>
<organism evidence="2 3">
    <name type="scientific">Brassica napus</name>
    <name type="common">Rape</name>
    <dbReference type="NCBI Taxonomy" id="3708"/>
    <lineage>
        <taxon>Eukaryota</taxon>
        <taxon>Viridiplantae</taxon>
        <taxon>Streptophyta</taxon>
        <taxon>Embryophyta</taxon>
        <taxon>Tracheophyta</taxon>
        <taxon>Spermatophyta</taxon>
        <taxon>Magnoliopsida</taxon>
        <taxon>eudicotyledons</taxon>
        <taxon>Gunneridae</taxon>
        <taxon>Pentapetalae</taxon>
        <taxon>rosids</taxon>
        <taxon>malvids</taxon>
        <taxon>Brassicales</taxon>
        <taxon>Brassicaceae</taxon>
        <taxon>Brassiceae</taxon>
        <taxon>Brassica</taxon>
    </lineage>
</organism>
<keyword evidence="1" id="KW-0472">Membrane</keyword>
<comment type="caution">
    <text evidence="2">The sequence shown here is derived from an EMBL/GenBank/DDBJ whole genome shotgun (WGS) entry which is preliminary data.</text>
</comment>
<dbReference type="Proteomes" id="UP000824890">
    <property type="component" value="Unassembled WGS sequence"/>
</dbReference>
<gene>
    <name evidence="2" type="ORF">HID58_054399</name>
</gene>
<evidence type="ECO:0000313" key="2">
    <source>
        <dbReference type="EMBL" id="KAH0891970.1"/>
    </source>
</evidence>
<reference evidence="2 3" key="1">
    <citation type="submission" date="2021-05" db="EMBL/GenBank/DDBJ databases">
        <title>Genome Assembly of Synthetic Allotetraploid Brassica napus Reveals Homoeologous Exchanges between Subgenomes.</title>
        <authorList>
            <person name="Davis J.T."/>
        </authorList>
    </citation>
    <scope>NUCLEOTIDE SEQUENCE [LARGE SCALE GENOMIC DNA]</scope>
    <source>
        <strain evidence="3">cv. Da-Ae</strain>
        <tissue evidence="2">Seedling</tissue>
    </source>
</reference>
<keyword evidence="3" id="KW-1185">Reference proteome</keyword>
<keyword evidence="1" id="KW-1133">Transmembrane helix</keyword>
<accession>A0ABQ8AIV1</accession>
<keyword evidence="1" id="KW-0812">Transmembrane</keyword>
<dbReference type="EMBL" id="JAGKQM010000013">
    <property type="protein sequence ID" value="KAH0891970.1"/>
    <property type="molecule type" value="Genomic_DNA"/>
</dbReference>
<name>A0ABQ8AIV1_BRANA</name>